<dbReference type="Proteomes" id="UP000789423">
    <property type="component" value="Unassembled WGS sequence"/>
</dbReference>
<dbReference type="SUPFAM" id="SSF141322">
    <property type="entry name" value="NfeD domain-like"/>
    <property type="match status" value="1"/>
</dbReference>
<keyword evidence="3 5" id="KW-1133">Transmembrane helix</keyword>
<dbReference type="PANTHER" id="PTHR33507:SF3">
    <property type="entry name" value="INNER MEMBRANE PROTEIN YBBJ"/>
    <property type="match status" value="1"/>
</dbReference>
<evidence type="ECO:0000256" key="3">
    <source>
        <dbReference type="ARBA" id="ARBA00022989"/>
    </source>
</evidence>
<evidence type="ECO:0000313" key="7">
    <source>
        <dbReference type="EMBL" id="CAG9614267.1"/>
    </source>
</evidence>
<evidence type="ECO:0000256" key="5">
    <source>
        <dbReference type="SAM" id="Phobius"/>
    </source>
</evidence>
<evidence type="ECO:0000256" key="4">
    <source>
        <dbReference type="ARBA" id="ARBA00023136"/>
    </source>
</evidence>
<protein>
    <recommendedName>
        <fullName evidence="6">NfeD-like C-terminal domain-containing protein</fullName>
    </recommendedName>
</protein>
<dbReference type="Pfam" id="PF01957">
    <property type="entry name" value="NfeD"/>
    <property type="match status" value="1"/>
</dbReference>
<name>A0ABN8A195_9BACI</name>
<evidence type="ECO:0000259" key="6">
    <source>
        <dbReference type="Pfam" id="PF01957"/>
    </source>
</evidence>
<reference evidence="7 8" key="1">
    <citation type="submission" date="2021-10" db="EMBL/GenBank/DDBJ databases">
        <authorList>
            <person name="Criscuolo A."/>
        </authorList>
    </citation>
    <scope>NUCLEOTIDE SEQUENCE [LARGE SCALE GENOMIC DNA]</scope>
    <source>
        <strain evidence="8">CIP 111899</strain>
    </source>
</reference>
<proteinExistence type="predicted"/>
<feature type="domain" description="NfeD-like C-terminal" evidence="6">
    <location>
        <begin position="82"/>
        <end position="139"/>
    </location>
</feature>
<dbReference type="InterPro" id="IPR012340">
    <property type="entry name" value="NA-bd_OB-fold"/>
</dbReference>
<dbReference type="Gene3D" id="2.40.50.140">
    <property type="entry name" value="Nucleic acid-binding proteins"/>
    <property type="match status" value="1"/>
</dbReference>
<feature type="transmembrane region" description="Helical" evidence="5">
    <location>
        <begin position="5"/>
        <end position="28"/>
    </location>
</feature>
<dbReference type="EMBL" id="CAKJTI010000024">
    <property type="protein sequence ID" value="CAG9614267.1"/>
    <property type="molecule type" value="Genomic_DNA"/>
</dbReference>
<sequence length="143" mass="15625">MAGWVIWFVIAGFLFIAEMLTVTFYLLWLGIGAVVGGLIALFVPNSLLLQVVIASIVSLVLTIFTKRISKNFREAKGYTDAVDQLVGKKGIIVQTITNEANGIVKIDGDMWTAVSDEPILDGESVIVVKRSSTVVHVKRECEL</sequence>
<evidence type="ECO:0000256" key="2">
    <source>
        <dbReference type="ARBA" id="ARBA00022692"/>
    </source>
</evidence>
<gene>
    <name evidence="7" type="ORF">BACCIP111899_03494</name>
</gene>
<evidence type="ECO:0000313" key="8">
    <source>
        <dbReference type="Proteomes" id="UP000789423"/>
    </source>
</evidence>
<dbReference type="RefSeq" id="WP_230576238.1">
    <property type="nucleotide sequence ID" value="NZ_CAKJTI010000024.1"/>
</dbReference>
<dbReference type="InterPro" id="IPR002810">
    <property type="entry name" value="NfeD-like_C"/>
</dbReference>
<comment type="subcellular location">
    <subcellularLocation>
        <location evidence="1">Membrane</location>
        <topology evidence="1">Multi-pass membrane protein</topology>
    </subcellularLocation>
</comment>
<keyword evidence="2 5" id="KW-0812">Transmembrane</keyword>
<keyword evidence="4 5" id="KW-0472">Membrane</keyword>
<evidence type="ECO:0000256" key="1">
    <source>
        <dbReference type="ARBA" id="ARBA00004141"/>
    </source>
</evidence>
<organism evidence="7 8">
    <name type="scientific">Bacillus rhizoplanae</name>
    <dbReference type="NCBI Taxonomy" id="2880966"/>
    <lineage>
        <taxon>Bacteria</taxon>
        <taxon>Bacillati</taxon>
        <taxon>Bacillota</taxon>
        <taxon>Bacilli</taxon>
        <taxon>Bacillales</taxon>
        <taxon>Bacillaceae</taxon>
        <taxon>Bacillus</taxon>
    </lineage>
</organism>
<keyword evidence="8" id="KW-1185">Reference proteome</keyword>
<feature type="transmembrane region" description="Helical" evidence="5">
    <location>
        <begin position="34"/>
        <end position="64"/>
    </location>
</feature>
<dbReference type="PANTHER" id="PTHR33507">
    <property type="entry name" value="INNER MEMBRANE PROTEIN YBBJ"/>
    <property type="match status" value="1"/>
</dbReference>
<accession>A0ABN8A195</accession>
<comment type="caution">
    <text evidence="7">The sequence shown here is derived from an EMBL/GenBank/DDBJ whole genome shotgun (WGS) entry which is preliminary data.</text>
</comment>
<dbReference type="InterPro" id="IPR052165">
    <property type="entry name" value="Membrane_assoc_protease"/>
</dbReference>